<keyword evidence="2 3" id="KW-0378">Hydrolase</keyword>
<evidence type="ECO:0000313" key="4">
    <source>
        <dbReference type="EMBL" id="MBL3658598.1"/>
    </source>
</evidence>
<evidence type="ECO:0000256" key="3">
    <source>
        <dbReference type="HAMAP-Rule" id="MF_01440"/>
    </source>
</evidence>
<dbReference type="HAMAP" id="MF_01440">
    <property type="entry name" value="CheD"/>
    <property type="match status" value="1"/>
</dbReference>
<dbReference type="GO" id="GO:0006935">
    <property type="term" value="P:chemotaxis"/>
    <property type="evidence" value="ECO:0007669"/>
    <property type="project" value="UniProtKB-UniRule"/>
</dbReference>
<dbReference type="SUPFAM" id="SSF64438">
    <property type="entry name" value="CNF1/YfiH-like putative cysteine hydrolases"/>
    <property type="match status" value="1"/>
</dbReference>
<dbReference type="EC" id="3.5.1.44" evidence="3"/>
<proteinExistence type="inferred from homology"/>
<dbReference type="InterPro" id="IPR038592">
    <property type="entry name" value="CheD-like_sf"/>
</dbReference>
<comment type="caution">
    <text evidence="4">The sequence shown here is derived from an EMBL/GenBank/DDBJ whole genome shotgun (WGS) entry which is preliminary data.</text>
</comment>
<dbReference type="InterPro" id="IPR011324">
    <property type="entry name" value="Cytotoxic_necrot_fac-like_cat"/>
</dbReference>
<dbReference type="Proteomes" id="UP000659388">
    <property type="component" value="Unassembled WGS sequence"/>
</dbReference>
<dbReference type="GO" id="GO:0050568">
    <property type="term" value="F:protein-glutamine glutaminase activity"/>
    <property type="evidence" value="ECO:0007669"/>
    <property type="project" value="UniProtKB-UniRule"/>
</dbReference>
<dbReference type="CDD" id="cd16352">
    <property type="entry name" value="CheD"/>
    <property type="match status" value="1"/>
</dbReference>
<dbReference type="PANTHER" id="PTHR35147:SF3">
    <property type="entry name" value="CHEMORECEPTOR GLUTAMINE DEAMIDASE CHED 1-RELATED"/>
    <property type="match status" value="1"/>
</dbReference>
<gene>
    <name evidence="3" type="primary">cheD</name>
    <name evidence="4" type="ORF">JL102_20775</name>
</gene>
<reference evidence="4" key="1">
    <citation type="submission" date="2021-01" db="EMBL/GenBank/DDBJ databases">
        <title>Fulvivirga kasyanovii gen. nov., sp nov., a novel member of the phylum Bacteroidetes isolated from seawater in a mussel farm.</title>
        <authorList>
            <person name="Zhao L.-H."/>
            <person name="Wang Z.-J."/>
        </authorList>
    </citation>
    <scope>NUCLEOTIDE SEQUENCE</scope>
    <source>
        <strain evidence="4">2943</strain>
    </source>
</reference>
<name>A0A937K0Q9_9BACT</name>
<accession>A0A937K0Q9</accession>
<dbReference type="RefSeq" id="WP_202246393.1">
    <property type="nucleotide sequence ID" value="NZ_JAESIY010000014.1"/>
</dbReference>
<dbReference type="Pfam" id="PF03975">
    <property type="entry name" value="CheD"/>
    <property type="match status" value="1"/>
</dbReference>
<keyword evidence="1 3" id="KW-0145">Chemotaxis</keyword>
<evidence type="ECO:0000256" key="1">
    <source>
        <dbReference type="ARBA" id="ARBA00022500"/>
    </source>
</evidence>
<dbReference type="EMBL" id="JAESIY010000014">
    <property type="protein sequence ID" value="MBL3658598.1"/>
    <property type="molecule type" value="Genomic_DNA"/>
</dbReference>
<sequence length="155" mass="17172">MTTQQPEKYFLLSSAIYAERKPTIVQTVLGSCVAVCLFDKVKDFGGINHYMMPVWKGEGLASPKYGNIAIEKLLKRMLNLGAKKENLIAKIFGGASQYGENTNFSIAKNNIQVAKDVLQEHKIPIIASNVGGEKGRRILFNTNTGEVLLKYVVKH</sequence>
<dbReference type="InterPro" id="IPR005659">
    <property type="entry name" value="Chemorcpt_Glu_NH3ase_CheD"/>
</dbReference>
<evidence type="ECO:0000256" key="2">
    <source>
        <dbReference type="ARBA" id="ARBA00022801"/>
    </source>
</evidence>
<comment type="function">
    <text evidence="3">Probably deamidates glutamine residues to glutamate on methyl-accepting chemotaxis receptors (MCPs), playing an important role in chemotaxis.</text>
</comment>
<dbReference type="Gene3D" id="3.30.1330.200">
    <property type="match status" value="1"/>
</dbReference>
<keyword evidence="5" id="KW-1185">Reference proteome</keyword>
<comment type="catalytic activity">
    <reaction evidence="3">
        <text>L-glutaminyl-[protein] + H2O = L-glutamyl-[protein] + NH4(+)</text>
        <dbReference type="Rhea" id="RHEA:16441"/>
        <dbReference type="Rhea" id="RHEA-COMP:10207"/>
        <dbReference type="Rhea" id="RHEA-COMP:10208"/>
        <dbReference type="ChEBI" id="CHEBI:15377"/>
        <dbReference type="ChEBI" id="CHEBI:28938"/>
        <dbReference type="ChEBI" id="CHEBI:29973"/>
        <dbReference type="ChEBI" id="CHEBI:30011"/>
        <dbReference type="EC" id="3.5.1.44"/>
    </reaction>
</comment>
<comment type="similarity">
    <text evidence="3">Belongs to the CheD family.</text>
</comment>
<dbReference type="PANTHER" id="PTHR35147">
    <property type="entry name" value="CHEMORECEPTOR GLUTAMINE DEAMIDASE CHED-RELATED"/>
    <property type="match status" value="1"/>
</dbReference>
<dbReference type="AlphaFoldDB" id="A0A937K0Q9"/>
<protein>
    <recommendedName>
        <fullName evidence="3">Probable chemoreceptor glutamine deamidase CheD</fullName>
        <ecNumber evidence="3">3.5.1.44</ecNumber>
    </recommendedName>
</protein>
<organism evidence="4 5">
    <name type="scientific">Fulvivirga sediminis</name>
    <dbReference type="NCBI Taxonomy" id="2803949"/>
    <lineage>
        <taxon>Bacteria</taxon>
        <taxon>Pseudomonadati</taxon>
        <taxon>Bacteroidota</taxon>
        <taxon>Cytophagia</taxon>
        <taxon>Cytophagales</taxon>
        <taxon>Fulvivirgaceae</taxon>
        <taxon>Fulvivirga</taxon>
    </lineage>
</organism>
<evidence type="ECO:0000313" key="5">
    <source>
        <dbReference type="Proteomes" id="UP000659388"/>
    </source>
</evidence>